<protein>
    <recommendedName>
        <fullName evidence="4">DUF3263 domain-containing protein</fullName>
    </recommendedName>
</protein>
<name>A0A2S8J6F3_RHOOP</name>
<dbReference type="Proteomes" id="UP000239290">
    <property type="component" value="Unassembled WGS sequence"/>
</dbReference>
<accession>A0A2S8J6F3</accession>
<reference evidence="3" key="1">
    <citation type="submission" date="2018-02" db="EMBL/GenBank/DDBJ databases">
        <title>Draft genome sequencing of Rhodococcus opacus KU647198.</title>
        <authorList>
            <person name="Zheng B.-X."/>
        </authorList>
    </citation>
    <scope>NUCLEOTIDE SEQUENCE [LARGE SCALE GENOMIC DNA]</scope>
    <source>
        <strain evidence="3">04-OD7</strain>
    </source>
</reference>
<dbReference type="AlphaFoldDB" id="A0A2S8J6F3"/>
<sequence length="111" mass="12713">MDEKTTARALSEHAASRRDLPTTDGMDIRAFRQWCDRRREADQTRNGRIRVDNEAEEIVQFARRWSPFGGAPAHEIFIQFGMSPTRFAQRLQEVLHPVARSAIPSALPPQI</sequence>
<evidence type="ECO:0000313" key="2">
    <source>
        <dbReference type="EMBL" id="PQP22608.1"/>
    </source>
</evidence>
<feature type="region of interest" description="Disordered" evidence="1">
    <location>
        <begin position="1"/>
        <end position="24"/>
    </location>
</feature>
<proteinExistence type="predicted"/>
<gene>
    <name evidence="2" type="ORF">C5613_23455</name>
</gene>
<evidence type="ECO:0000256" key="1">
    <source>
        <dbReference type="SAM" id="MobiDB-lite"/>
    </source>
</evidence>
<dbReference type="EMBL" id="PUIO01000030">
    <property type="protein sequence ID" value="PQP22608.1"/>
    <property type="molecule type" value="Genomic_DNA"/>
</dbReference>
<organism evidence="2 3">
    <name type="scientific">Rhodococcus opacus</name>
    <name type="common">Nocardia opaca</name>
    <dbReference type="NCBI Taxonomy" id="37919"/>
    <lineage>
        <taxon>Bacteria</taxon>
        <taxon>Bacillati</taxon>
        <taxon>Actinomycetota</taxon>
        <taxon>Actinomycetes</taxon>
        <taxon>Mycobacteriales</taxon>
        <taxon>Nocardiaceae</taxon>
        <taxon>Rhodococcus</taxon>
    </lineage>
</organism>
<evidence type="ECO:0008006" key="4">
    <source>
        <dbReference type="Google" id="ProtNLM"/>
    </source>
</evidence>
<dbReference type="InterPro" id="IPR021678">
    <property type="entry name" value="DUF3263"/>
</dbReference>
<evidence type="ECO:0000313" key="3">
    <source>
        <dbReference type="Proteomes" id="UP000239290"/>
    </source>
</evidence>
<dbReference type="Pfam" id="PF11662">
    <property type="entry name" value="DUF3263"/>
    <property type="match status" value="1"/>
</dbReference>
<comment type="caution">
    <text evidence="2">The sequence shown here is derived from an EMBL/GenBank/DDBJ whole genome shotgun (WGS) entry which is preliminary data.</text>
</comment>